<dbReference type="EC" id="2.4.1.-" evidence="10"/>
<evidence type="ECO:0000313" key="11">
    <source>
        <dbReference type="EMBL" id="MFH4984643.1"/>
    </source>
</evidence>
<name>A0ABD6F3D5_9BILA</name>
<dbReference type="PANTHER" id="PTHR11214">
    <property type="entry name" value="BETA-1,3-N-ACETYLGLUCOSAMINYLTRANSFERASE"/>
    <property type="match status" value="1"/>
</dbReference>
<evidence type="ECO:0000256" key="1">
    <source>
        <dbReference type="ARBA" id="ARBA00004323"/>
    </source>
</evidence>
<accession>A0ABD6F3D5</accession>
<dbReference type="Pfam" id="PF01762">
    <property type="entry name" value="Galactosyl_T"/>
    <property type="match status" value="1"/>
</dbReference>
<evidence type="ECO:0000256" key="2">
    <source>
        <dbReference type="ARBA" id="ARBA00008661"/>
    </source>
</evidence>
<keyword evidence="12" id="KW-1185">Reference proteome</keyword>
<organism evidence="11 12">
    <name type="scientific">Gnathostoma spinigerum</name>
    <dbReference type="NCBI Taxonomy" id="75299"/>
    <lineage>
        <taxon>Eukaryota</taxon>
        <taxon>Metazoa</taxon>
        <taxon>Ecdysozoa</taxon>
        <taxon>Nematoda</taxon>
        <taxon>Chromadorea</taxon>
        <taxon>Rhabditida</taxon>
        <taxon>Spirurina</taxon>
        <taxon>Gnathostomatomorpha</taxon>
        <taxon>Gnathostomatoidea</taxon>
        <taxon>Gnathostomatidae</taxon>
        <taxon>Gnathostoma</taxon>
    </lineage>
</organism>
<sequence>MLQDHKWFIAVLLVGSTFYIYNAFYRRKRISTPVQINMRYPIHSLSDLNLPLADQPKNLTYLPIVRTNRQLCGQKSLNLLFVVHSHWQNVGLRRKMRGRFRKLKLLTKKRTAALFVMGCPREQYQLQTLMAEHKTYNDIHIVNITESYHNISLKARSWIYYVNSTCGNRIQYIVKLDDDVVFNPNLLLALVERLTQEKNFVACRTFVAGVVTRNVNSKW</sequence>
<dbReference type="Gene3D" id="3.90.550.50">
    <property type="match status" value="1"/>
</dbReference>
<keyword evidence="4" id="KW-0808">Transferase</keyword>
<dbReference type="EMBL" id="JBGFUD010019633">
    <property type="protein sequence ID" value="MFH4984643.1"/>
    <property type="molecule type" value="Genomic_DNA"/>
</dbReference>
<keyword evidence="5 10" id="KW-0812">Transmembrane</keyword>
<dbReference type="GO" id="GO:0016757">
    <property type="term" value="F:glycosyltransferase activity"/>
    <property type="evidence" value="ECO:0007669"/>
    <property type="project" value="UniProtKB-KW"/>
</dbReference>
<keyword evidence="9 10" id="KW-0472">Membrane</keyword>
<dbReference type="AlphaFoldDB" id="A0ABD6F3D5"/>
<evidence type="ECO:0000313" key="12">
    <source>
        <dbReference type="Proteomes" id="UP001608902"/>
    </source>
</evidence>
<dbReference type="GO" id="GO:0000139">
    <property type="term" value="C:Golgi membrane"/>
    <property type="evidence" value="ECO:0007669"/>
    <property type="project" value="UniProtKB-SubCell"/>
</dbReference>
<keyword evidence="7 10" id="KW-1133">Transmembrane helix</keyword>
<keyword evidence="3 10" id="KW-0328">Glycosyltransferase</keyword>
<protein>
    <recommendedName>
        <fullName evidence="10">Hexosyltransferase</fullName>
        <ecNumber evidence="10">2.4.1.-</ecNumber>
    </recommendedName>
</protein>
<evidence type="ECO:0000256" key="4">
    <source>
        <dbReference type="ARBA" id="ARBA00022679"/>
    </source>
</evidence>
<proteinExistence type="inferred from homology"/>
<evidence type="ECO:0000256" key="8">
    <source>
        <dbReference type="ARBA" id="ARBA00023034"/>
    </source>
</evidence>
<dbReference type="PANTHER" id="PTHR11214:SF364">
    <property type="entry name" value="HEXOSYLTRANSFERASE"/>
    <property type="match status" value="1"/>
</dbReference>
<feature type="transmembrane region" description="Helical" evidence="10">
    <location>
        <begin position="6"/>
        <end position="25"/>
    </location>
</feature>
<comment type="similarity">
    <text evidence="2 10">Belongs to the glycosyltransferase 31 family.</text>
</comment>
<evidence type="ECO:0000256" key="6">
    <source>
        <dbReference type="ARBA" id="ARBA00022968"/>
    </source>
</evidence>
<keyword evidence="8 10" id="KW-0333">Golgi apparatus</keyword>
<reference evidence="11 12" key="1">
    <citation type="submission" date="2024-08" db="EMBL/GenBank/DDBJ databases">
        <title>Gnathostoma spinigerum genome.</title>
        <authorList>
            <person name="Gonzalez-Bertolin B."/>
            <person name="Monzon S."/>
            <person name="Zaballos A."/>
            <person name="Jimenez P."/>
            <person name="Dekumyoy P."/>
            <person name="Varona S."/>
            <person name="Cuesta I."/>
            <person name="Sumanam S."/>
            <person name="Adisakwattana P."/>
            <person name="Gasser R.B."/>
            <person name="Hernandez-Gonzalez A."/>
            <person name="Young N.D."/>
            <person name="Perteguer M.J."/>
        </authorList>
    </citation>
    <scope>NUCLEOTIDE SEQUENCE [LARGE SCALE GENOMIC DNA]</scope>
    <source>
        <strain evidence="11">AL3</strain>
        <tissue evidence="11">Liver</tissue>
    </source>
</reference>
<evidence type="ECO:0000256" key="9">
    <source>
        <dbReference type="ARBA" id="ARBA00023136"/>
    </source>
</evidence>
<comment type="caution">
    <text evidence="11">The sequence shown here is derived from an EMBL/GenBank/DDBJ whole genome shotgun (WGS) entry which is preliminary data.</text>
</comment>
<evidence type="ECO:0000256" key="10">
    <source>
        <dbReference type="RuleBase" id="RU363063"/>
    </source>
</evidence>
<evidence type="ECO:0000256" key="5">
    <source>
        <dbReference type="ARBA" id="ARBA00022692"/>
    </source>
</evidence>
<keyword evidence="6 10" id="KW-0735">Signal-anchor</keyword>
<dbReference type="Proteomes" id="UP001608902">
    <property type="component" value="Unassembled WGS sequence"/>
</dbReference>
<gene>
    <name evidence="11" type="ORF">AB6A40_011352</name>
</gene>
<evidence type="ECO:0000256" key="7">
    <source>
        <dbReference type="ARBA" id="ARBA00022989"/>
    </source>
</evidence>
<dbReference type="InterPro" id="IPR002659">
    <property type="entry name" value="Glyco_trans_31"/>
</dbReference>
<comment type="subcellular location">
    <subcellularLocation>
        <location evidence="1 10">Golgi apparatus membrane</location>
        <topology evidence="1 10">Single-pass type II membrane protein</topology>
    </subcellularLocation>
</comment>
<evidence type="ECO:0000256" key="3">
    <source>
        <dbReference type="ARBA" id="ARBA00022676"/>
    </source>
</evidence>